<evidence type="ECO:0000313" key="2">
    <source>
        <dbReference type="EMBL" id="CAB4960644.1"/>
    </source>
</evidence>
<dbReference type="Pfam" id="PF01066">
    <property type="entry name" value="CDP-OH_P_transf"/>
    <property type="match status" value="1"/>
</dbReference>
<evidence type="ECO:0000256" key="1">
    <source>
        <dbReference type="SAM" id="Phobius"/>
    </source>
</evidence>
<proteinExistence type="predicted"/>
<organism evidence="2">
    <name type="scientific">freshwater metagenome</name>
    <dbReference type="NCBI Taxonomy" id="449393"/>
    <lineage>
        <taxon>unclassified sequences</taxon>
        <taxon>metagenomes</taxon>
        <taxon>ecological metagenomes</taxon>
    </lineage>
</organism>
<dbReference type="EMBL" id="CAFBND010000154">
    <property type="protein sequence ID" value="CAB4960644.1"/>
    <property type="molecule type" value="Genomic_DNA"/>
</dbReference>
<keyword evidence="1" id="KW-1133">Transmembrane helix</keyword>
<keyword evidence="1" id="KW-0472">Membrane</keyword>
<dbReference type="EMBL" id="CAFBPU010000082">
    <property type="protein sequence ID" value="CAB5040590.1"/>
    <property type="molecule type" value="Genomic_DNA"/>
</dbReference>
<dbReference type="GO" id="GO:0016020">
    <property type="term" value="C:membrane"/>
    <property type="evidence" value="ECO:0007669"/>
    <property type="project" value="InterPro"/>
</dbReference>
<gene>
    <name evidence="2" type="ORF">UFOPK3752_02257</name>
    <name evidence="3" type="ORF">UFOPK4150_02361</name>
</gene>
<dbReference type="InterPro" id="IPR000462">
    <property type="entry name" value="CDP-OH_P_trans"/>
</dbReference>
<accession>A0A6J7L4L8</accession>
<feature type="transmembrane region" description="Helical" evidence="1">
    <location>
        <begin position="116"/>
        <end position="142"/>
    </location>
</feature>
<evidence type="ECO:0000313" key="3">
    <source>
        <dbReference type="EMBL" id="CAB5040590.1"/>
    </source>
</evidence>
<feature type="transmembrane region" description="Helical" evidence="1">
    <location>
        <begin position="73"/>
        <end position="96"/>
    </location>
</feature>
<name>A0A6J7L4L8_9ZZZZ</name>
<dbReference type="InterPro" id="IPR043130">
    <property type="entry name" value="CDP-OH_PTrfase_TM_dom"/>
</dbReference>
<protein>
    <submittedName>
        <fullName evidence="2">Unannotated protein</fullName>
    </submittedName>
</protein>
<dbReference type="GO" id="GO:0008654">
    <property type="term" value="P:phospholipid biosynthetic process"/>
    <property type="evidence" value="ECO:0007669"/>
    <property type="project" value="InterPro"/>
</dbReference>
<feature type="transmembrane region" description="Helical" evidence="1">
    <location>
        <begin position="195"/>
        <end position="212"/>
    </location>
</feature>
<dbReference type="GO" id="GO:0016780">
    <property type="term" value="F:phosphotransferase activity, for other substituted phosphate groups"/>
    <property type="evidence" value="ECO:0007669"/>
    <property type="project" value="InterPro"/>
</dbReference>
<feature type="transmembrane region" description="Helical" evidence="1">
    <location>
        <begin position="169"/>
        <end position="189"/>
    </location>
</feature>
<sequence>MISREAYLGRWQELHGGYDPRSSRWVGPWLSFIYALARPLARVGVVPDSVTVFGGVVSAAVAVMCWSGGRWVLLAAFVVGAAGILDSLDGAVAVVSNRVTRWGAVLDSLTDRVSDGLYLLALWLVGAPAGLCVAAGALMALLEFVRARAAAVGLSEVGVITVGERPTRVAVVAMFLLGSGIYVGSSAWWAAAGAWASLAVGIVALFQLVAVVRHRLS</sequence>
<dbReference type="Gene3D" id="1.20.120.1760">
    <property type="match status" value="1"/>
</dbReference>
<keyword evidence="1" id="KW-0812">Transmembrane</keyword>
<dbReference type="AlphaFoldDB" id="A0A6J7L4L8"/>
<reference evidence="2" key="1">
    <citation type="submission" date="2020-05" db="EMBL/GenBank/DDBJ databases">
        <authorList>
            <person name="Chiriac C."/>
            <person name="Salcher M."/>
            <person name="Ghai R."/>
            <person name="Kavagutti S V."/>
        </authorList>
    </citation>
    <scope>NUCLEOTIDE SEQUENCE</scope>
</reference>